<dbReference type="STRING" id="501024.RTCCBAU85039_6720"/>
<organism evidence="2 4">
    <name type="scientific">Rhizobium tibeticum</name>
    <dbReference type="NCBI Taxonomy" id="501024"/>
    <lineage>
        <taxon>Bacteria</taxon>
        <taxon>Pseudomonadati</taxon>
        <taxon>Pseudomonadota</taxon>
        <taxon>Alphaproteobacteria</taxon>
        <taxon>Hyphomicrobiales</taxon>
        <taxon>Rhizobiaceae</taxon>
        <taxon>Rhizobium/Agrobacterium group</taxon>
        <taxon>Rhizobium</taxon>
    </lineage>
</organism>
<evidence type="ECO:0000313" key="5">
    <source>
        <dbReference type="Proteomes" id="UP000198939"/>
    </source>
</evidence>
<reference evidence="4" key="1">
    <citation type="submission" date="2016-10" db="EMBL/GenBank/DDBJ databases">
        <authorList>
            <person name="Wibberg D."/>
        </authorList>
    </citation>
    <scope>NUCLEOTIDE SEQUENCE [LARGE SCALE GENOMIC DNA]</scope>
</reference>
<evidence type="ECO:0000256" key="1">
    <source>
        <dbReference type="SAM" id="MobiDB-lite"/>
    </source>
</evidence>
<evidence type="ECO:0000313" key="2">
    <source>
        <dbReference type="EMBL" id="SEI21754.1"/>
    </source>
</evidence>
<gene>
    <name evidence="2" type="ORF">RTCCBAU85039_6720</name>
    <name evidence="3" type="ORF">SAMN05216228_107210</name>
</gene>
<dbReference type="Gene3D" id="3.40.630.150">
    <property type="entry name" value="Malonyl-CoA decarboxylase, catalytic domain"/>
    <property type="match status" value="1"/>
</dbReference>
<keyword evidence="5" id="KW-1185">Reference proteome</keyword>
<evidence type="ECO:0000313" key="3">
    <source>
        <dbReference type="EMBL" id="SEP29352.1"/>
    </source>
</evidence>
<dbReference type="EMBL" id="FOCV01000072">
    <property type="protein sequence ID" value="SEP29352.1"/>
    <property type="molecule type" value="Genomic_DNA"/>
</dbReference>
<sequence length="66" mass="7129">MVNYLYKLDDIVANHEALAQRGEVIASPGVKSLLNQNDESRRGGNGQQGSRPFAQIMNSTLGGGRK</sequence>
<protein>
    <submittedName>
        <fullName evidence="3">Malonyl-CoA decarboxylase</fullName>
    </submittedName>
</protein>
<dbReference type="EMBL" id="FNXB01000096">
    <property type="protein sequence ID" value="SEI21754.1"/>
    <property type="molecule type" value="Genomic_DNA"/>
</dbReference>
<reference evidence="2" key="2">
    <citation type="submission" date="2016-10" db="EMBL/GenBank/DDBJ databases">
        <authorList>
            <person name="de Groot N.N."/>
        </authorList>
    </citation>
    <scope>NUCLEOTIDE SEQUENCE [LARGE SCALE GENOMIC DNA]</scope>
    <source>
        <strain evidence="2">CCBAU85039</strain>
    </source>
</reference>
<name>A0A1H8WP10_9HYPH</name>
<evidence type="ECO:0000313" key="4">
    <source>
        <dbReference type="Proteomes" id="UP000183063"/>
    </source>
</evidence>
<reference evidence="3 5" key="3">
    <citation type="submission" date="2016-10" db="EMBL/GenBank/DDBJ databases">
        <authorList>
            <person name="Varghese N."/>
            <person name="Submissions S."/>
        </authorList>
    </citation>
    <scope>NUCLEOTIDE SEQUENCE [LARGE SCALE GENOMIC DNA]</scope>
    <source>
        <strain evidence="3 5">CGMCC 1.7071</strain>
    </source>
</reference>
<dbReference type="Proteomes" id="UP000198939">
    <property type="component" value="Unassembled WGS sequence"/>
</dbReference>
<dbReference type="InterPro" id="IPR042303">
    <property type="entry name" value="Malonyl_CoA_deC_C_sf"/>
</dbReference>
<feature type="region of interest" description="Disordered" evidence="1">
    <location>
        <begin position="34"/>
        <end position="66"/>
    </location>
</feature>
<proteinExistence type="predicted"/>
<dbReference type="Proteomes" id="UP000183063">
    <property type="component" value="Unassembled WGS sequence"/>
</dbReference>
<accession>A0A1H8WP10</accession>
<dbReference type="AlphaFoldDB" id="A0A1H8WP10"/>